<feature type="compositionally biased region" description="Basic and acidic residues" evidence="2">
    <location>
        <begin position="534"/>
        <end position="547"/>
    </location>
</feature>
<feature type="region of interest" description="Disordered" evidence="2">
    <location>
        <begin position="75"/>
        <end position="103"/>
    </location>
</feature>
<dbReference type="GO" id="GO:0005654">
    <property type="term" value="C:nucleoplasm"/>
    <property type="evidence" value="ECO:0007669"/>
    <property type="project" value="TreeGrafter"/>
</dbReference>
<dbReference type="PROSITE" id="PS50882">
    <property type="entry name" value="YTH"/>
    <property type="match status" value="1"/>
</dbReference>
<feature type="region of interest" description="Disordered" evidence="2">
    <location>
        <begin position="169"/>
        <end position="193"/>
    </location>
</feature>
<protein>
    <submittedName>
        <fullName evidence="5">Cleavage and polyadenylation specificity factor CPSF30</fullName>
    </submittedName>
</protein>
<dbReference type="AlphaFoldDB" id="A0A8H3SCU8"/>
<comment type="caution">
    <text evidence="5">The sequence shown here is derived from an EMBL/GenBank/DDBJ whole genome shotgun (WGS) entry which is preliminary data.</text>
</comment>
<evidence type="ECO:0000256" key="1">
    <source>
        <dbReference type="PROSITE-ProRule" id="PRU00176"/>
    </source>
</evidence>
<dbReference type="SUPFAM" id="SSF54928">
    <property type="entry name" value="RNA-binding domain, RBD"/>
    <property type="match status" value="1"/>
</dbReference>
<dbReference type="InterPro" id="IPR035979">
    <property type="entry name" value="RBD_domain_sf"/>
</dbReference>
<dbReference type="InterPro" id="IPR012677">
    <property type="entry name" value="Nucleotide-bd_a/b_plait_sf"/>
</dbReference>
<gene>
    <name evidence="5" type="ORF">IFM46972_10466</name>
</gene>
<keyword evidence="1" id="KW-0694">RNA-binding</keyword>
<feature type="domain" description="RRM" evidence="3">
    <location>
        <begin position="331"/>
        <end position="405"/>
    </location>
</feature>
<evidence type="ECO:0000256" key="2">
    <source>
        <dbReference type="SAM" id="MobiDB-lite"/>
    </source>
</evidence>
<dbReference type="Gene3D" id="3.30.70.330">
    <property type="match status" value="1"/>
</dbReference>
<feature type="region of interest" description="Disordered" evidence="2">
    <location>
        <begin position="534"/>
        <end position="626"/>
    </location>
</feature>
<organism evidence="5 6">
    <name type="scientific">Aspergillus udagawae</name>
    <dbReference type="NCBI Taxonomy" id="91492"/>
    <lineage>
        <taxon>Eukaryota</taxon>
        <taxon>Fungi</taxon>
        <taxon>Dikarya</taxon>
        <taxon>Ascomycota</taxon>
        <taxon>Pezizomycotina</taxon>
        <taxon>Eurotiomycetes</taxon>
        <taxon>Eurotiomycetidae</taxon>
        <taxon>Eurotiales</taxon>
        <taxon>Aspergillaceae</taxon>
        <taxon>Aspergillus</taxon>
        <taxon>Aspergillus subgen. Fumigati</taxon>
    </lineage>
</organism>
<feature type="non-terminal residue" evidence="5">
    <location>
        <position position="1"/>
    </location>
</feature>
<dbReference type="InterPro" id="IPR045168">
    <property type="entry name" value="YTH_prot"/>
</dbReference>
<dbReference type="Pfam" id="PF04146">
    <property type="entry name" value="YTH"/>
    <property type="match status" value="1"/>
</dbReference>
<dbReference type="SMART" id="SM00360">
    <property type="entry name" value="RRM"/>
    <property type="match status" value="1"/>
</dbReference>
<feature type="region of interest" description="Disordered" evidence="2">
    <location>
        <begin position="408"/>
        <end position="431"/>
    </location>
</feature>
<evidence type="ECO:0000259" key="4">
    <source>
        <dbReference type="PROSITE" id="PS50882"/>
    </source>
</evidence>
<dbReference type="PANTHER" id="PTHR12357:SF3">
    <property type="entry name" value="YTH DOMAIN-CONTAINING PROTEIN 1"/>
    <property type="match status" value="1"/>
</dbReference>
<dbReference type="Proteomes" id="UP000465221">
    <property type="component" value="Unassembled WGS sequence"/>
</dbReference>
<evidence type="ECO:0000259" key="3">
    <source>
        <dbReference type="PROSITE" id="PS50102"/>
    </source>
</evidence>
<dbReference type="PANTHER" id="PTHR12357">
    <property type="entry name" value="YTH YT521-B HOMOLOGY DOMAIN-CONTAINING"/>
    <property type="match status" value="1"/>
</dbReference>
<name>A0A8H3SCU8_9EURO</name>
<dbReference type="Gene3D" id="3.10.590.10">
    <property type="entry name" value="ph1033 like domains"/>
    <property type="match status" value="2"/>
</dbReference>
<feature type="compositionally biased region" description="Acidic residues" evidence="2">
    <location>
        <begin position="576"/>
        <end position="606"/>
    </location>
</feature>
<dbReference type="Pfam" id="PF25701">
    <property type="entry name" value="RRM_YTH1"/>
    <property type="match status" value="1"/>
</dbReference>
<feature type="compositionally biased region" description="Polar residues" evidence="2">
    <location>
        <begin position="295"/>
        <end position="317"/>
    </location>
</feature>
<dbReference type="InterPro" id="IPR000504">
    <property type="entry name" value="RRM_dom"/>
</dbReference>
<dbReference type="PROSITE" id="PS50102">
    <property type="entry name" value="RRM"/>
    <property type="match status" value="1"/>
</dbReference>
<feature type="compositionally biased region" description="Polar residues" evidence="2">
    <location>
        <begin position="410"/>
        <end position="426"/>
    </location>
</feature>
<dbReference type="CDD" id="cd21134">
    <property type="entry name" value="YTH"/>
    <property type="match status" value="1"/>
</dbReference>
<dbReference type="CDD" id="cd00590">
    <property type="entry name" value="RRM_SF"/>
    <property type="match status" value="1"/>
</dbReference>
<feature type="compositionally biased region" description="Basic and acidic residues" evidence="2">
    <location>
        <begin position="85"/>
        <end position="95"/>
    </location>
</feature>
<feature type="domain" description="YTH" evidence="4">
    <location>
        <begin position="458"/>
        <end position="699"/>
    </location>
</feature>
<proteinExistence type="predicted"/>
<sequence>SDGQCSFKSIHPIWGSIKRQTYLIRGATRPLKASAATVREKSYVGWQSRPGSASVLLLLLCCADENTFHLLVDTGTFPRNPPRSENVDKHPESHGRGAPPSAMNMGDMRSTLPGYNQPPMQSSYVPAAIHPHGVLYPLQPLPSFADSTSSRTVSYNAHYSQMYIPFAQQPQHPQQQHQHHHHHHHHQQQSTSLQHGIPDYQLFVPNMTAPSNVPLSNQTIVFGLGYYPQHIYTAAVGHGQGPPGPSIYLPPSSPYHNTSGLAAQVPSGLPREDWQKSLTANYDVSKTIVDGSTPMRPTTAQNIFRDSSLPPATSGSGTPWGPPRKPKQSGHALWVGNLPAGTTVVDLKDHFSQDATKDIQSVFLISKSNCAFINYKTESACVAALSRFHDSRFHGVRLVCRLRRGLASPGKTSNIGSSATSPVTEHSGSKLLDSNPEIEETLETRSVHGRHANLRLPNRYFIVKSLTVGDLELSRQSGIWATQSHNEDNLNRAYETAFNVYLIFSANKSGEYYGYARMMSPIQEDETLALEMPVRPDHGPPEPEELHVIPTQATATAPTGRIIDDSARGTIFWEADSSEEDEDDDDDDEEDDDDDGDGSGGDDDSGEGNQEGKGDENSDEDEIGGGNEKNAAELVEEAAESGFQSIGRPFRVQWLSTERVPFHRTRGLRNPWNANREVKIARDGTEIEPSVGERLIRLFHTQHPRHGFPAYHTSLPN</sequence>
<evidence type="ECO:0000313" key="5">
    <source>
        <dbReference type="EMBL" id="GFF56258.1"/>
    </source>
</evidence>
<dbReference type="EMBL" id="BLKC01000134">
    <property type="protein sequence ID" value="GFF56258.1"/>
    <property type="molecule type" value="Genomic_DNA"/>
</dbReference>
<evidence type="ECO:0000313" key="6">
    <source>
        <dbReference type="Proteomes" id="UP000465221"/>
    </source>
</evidence>
<reference evidence="5 6" key="1">
    <citation type="submission" date="2020-01" db="EMBL/GenBank/DDBJ databases">
        <title>Draft genome sequence of Aspergillus udagawae IFM 46972.</title>
        <authorList>
            <person name="Takahashi H."/>
            <person name="Yaguchi T."/>
        </authorList>
    </citation>
    <scope>NUCLEOTIDE SEQUENCE [LARGE SCALE GENOMIC DNA]</scope>
    <source>
        <strain evidence="5 6">IFM 46972</strain>
    </source>
</reference>
<dbReference type="InterPro" id="IPR007275">
    <property type="entry name" value="YTH_domain"/>
</dbReference>
<dbReference type="GO" id="GO:0000398">
    <property type="term" value="P:mRNA splicing, via spliceosome"/>
    <property type="evidence" value="ECO:0007669"/>
    <property type="project" value="TreeGrafter"/>
</dbReference>
<feature type="region of interest" description="Disordered" evidence="2">
    <location>
        <begin position="289"/>
        <end position="330"/>
    </location>
</feature>
<dbReference type="InterPro" id="IPR057720">
    <property type="entry name" value="RRM_YTH1"/>
</dbReference>
<accession>A0A8H3SCU8</accession>
<dbReference type="GO" id="GO:1990247">
    <property type="term" value="F:N6-methyladenosine-containing RNA reader activity"/>
    <property type="evidence" value="ECO:0007669"/>
    <property type="project" value="TreeGrafter"/>
</dbReference>
<dbReference type="GO" id="GO:0000381">
    <property type="term" value="P:regulation of alternative mRNA splicing, via spliceosome"/>
    <property type="evidence" value="ECO:0007669"/>
    <property type="project" value="TreeGrafter"/>
</dbReference>
<feature type="compositionally biased region" description="Basic residues" evidence="2">
    <location>
        <begin position="177"/>
        <end position="187"/>
    </location>
</feature>
<dbReference type="GO" id="GO:0003729">
    <property type="term" value="F:mRNA binding"/>
    <property type="evidence" value="ECO:0007669"/>
    <property type="project" value="TreeGrafter"/>
</dbReference>